<evidence type="ECO:0000256" key="4">
    <source>
        <dbReference type="ARBA" id="ARBA00022968"/>
    </source>
</evidence>
<gene>
    <name evidence="12" type="ORF">RDB_LOCUS134791</name>
</gene>
<evidence type="ECO:0000256" key="1">
    <source>
        <dbReference type="ARBA" id="ARBA00004606"/>
    </source>
</evidence>
<dbReference type="FunFam" id="2.60.120.200:FF:000259">
    <property type="entry name" value="Chromosome 9, whole genome shotgun sequence"/>
    <property type="match status" value="1"/>
</dbReference>
<evidence type="ECO:0000256" key="9">
    <source>
        <dbReference type="SAM" id="MobiDB-lite"/>
    </source>
</evidence>
<dbReference type="FunFam" id="2.60.120.200:FF:000135">
    <property type="entry name" value="Related to KRE6-glucan synthase subunit"/>
    <property type="match status" value="1"/>
</dbReference>
<evidence type="ECO:0000256" key="7">
    <source>
        <dbReference type="ARBA" id="ARBA00023180"/>
    </source>
</evidence>
<evidence type="ECO:0000313" key="13">
    <source>
        <dbReference type="Proteomes" id="UP000663831"/>
    </source>
</evidence>
<comment type="caution">
    <text evidence="12">The sequence shown here is derived from an EMBL/GenBank/DDBJ whole genome shotgun (WGS) entry which is preliminary data.</text>
</comment>
<evidence type="ECO:0000256" key="2">
    <source>
        <dbReference type="ARBA" id="ARBA00010962"/>
    </source>
</evidence>
<reference evidence="12" key="1">
    <citation type="submission" date="2021-01" db="EMBL/GenBank/DDBJ databases">
        <authorList>
            <person name="Kaushik A."/>
        </authorList>
    </citation>
    <scope>NUCLEOTIDE SEQUENCE</scope>
    <source>
        <strain evidence="12">AG3-1AP</strain>
    </source>
</reference>
<dbReference type="Pfam" id="PF03935">
    <property type="entry name" value="SKN1_KRE6_Sbg1"/>
    <property type="match status" value="1"/>
</dbReference>
<dbReference type="PANTHER" id="PTHR31361">
    <property type="entry name" value="BETA-GLUCAN SYNTHESIS-ASSOCIATED PROTEIN KRE6-RELATED"/>
    <property type="match status" value="1"/>
</dbReference>
<sequence>MPLHTSSKGLPPMSTTNNPPSMYSPYSPNPHSPQSSSVSLLGPQAATRRDSPGFQAAHMQAPQPGAAGAMPLGSSYTSNADMASFSSKYSLAPDPARWGARVDYGHPEADDELHNPDPKRDRSHDSGGTFCTARGLANLGCLTILLVGLICLFAGYPLVVHFTDRPMSNLGGYNLGGINASGQVPEIPGNYGLIDRDTPPEAYTHTSFEDGSEWDLVFSDEFNTDGRSFYPGDDPYWEAVDIHYWGTNNLEWYSPDMVTTHGGFLNLSLSKTPWRGLEYKGGLLTSWNKFCFTNGYFVANVSLPGRSDVYGLWPAVWTMGNLGRAGYGASVDGMWPYSYDTCDVGTLPNQTRPDGTPINATINGDPGKEGVLSYLPGQRLSSCTCAGESHPGPKRPDGTFVGRSAPEIDVIEAQVDSGTRIGHVSMSGQWAPYNYGYEWFNTSENFITHEPHLKLNTYHGGAYQQTTSVLVDTNQRCYVESGGCFSVYGFEYERGYDGYITWVSDDKPAWTLRGAGMGADPRVEIGPRPVPMEPLYMILNLGISPNFGAIDFDNLTWPTTMLVDWVRVYQPKDAHNIGCDPPDYPTAEYINTYIEAYTNANLTTWVDDYKQVIPKNRLVDNCT</sequence>
<keyword evidence="5 10" id="KW-1133">Transmembrane helix</keyword>
<dbReference type="AlphaFoldDB" id="A0A8H3DC01"/>
<evidence type="ECO:0000256" key="8">
    <source>
        <dbReference type="ARBA" id="ARBA00023316"/>
    </source>
</evidence>
<comment type="similarity">
    <text evidence="2">Belongs to the SKN1/KRE6 family.</text>
</comment>
<keyword evidence="3 10" id="KW-0812">Transmembrane</keyword>
<dbReference type="Gene3D" id="2.60.120.200">
    <property type="match status" value="2"/>
</dbReference>
<dbReference type="SUPFAM" id="SSF49899">
    <property type="entry name" value="Concanavalin A-like lectins/glucanases"/>
    <property type="match status" value="1"/>
</dbReference>
<dbReference type="EMBL" id="CAJMWV010005643">
    <property type="protein sequence ID" value="CAE6513914.1"/>
    <property type="molecule type" value="Genomic_DNA"/>
</dbReference>
<name>A0A8H3DC01_9AGAM</name>
<feature type="region of interest" description="Disordered" evidence="9">
    <location>
        <begin position="1"/>
        <end position="72"/>
    </location>
</feature>
<feature type="compositionally biased region" description="Basic and acidic residues" evidence="9">
    <location>
        <begin position="103"/>
        <end position="125"/>
    </location>
</feature>
<dbReference type="PANTHER" id="PTHR31361:SF1">
    <property type="entry name" value="BETA-GLUCAN SYNTHESIS-ASSOCIATED PROTEIN KRE6-RELATED"/>
    <property type="match status" value="1"/>
</dbReference>
<feature type="compositionally biased region" description="Low complexity" evidence="9">
    <location>
        <begin position="55"/>
        <end position="71"/>
    </location>
</feature>
<dbReference type="Proteomes" id="UP000663831">
    <property type="component" value="Unassembled WGS sequence"/>
</dbReference>
<feature type="compositionally biased region" description="Polar residues" evidence="9">
    <location>
        <begin position="1"/>
        <end position="18"/>
    </location>
</feature>
<evidence type="ECO:0000313" key="12">
    <source>
        <dbReference type="EMBL" id="CAE6513914.1"/>
    </source>
</evidence>
<dbReference type="GO" id="GO:0015926">
    <property type="term" value="F:glucosidase activity"/>
    <property type="evidence" value="ECO:0007669"/>
    <property type="project" value="TreeGrafter"/>
</dbReference>
<dbReference type="GO" id="GO:0031505">
    <property type="term" value="P:fungal-type cell wall organization"/>
    <property type="evidence" value="ECO:0007669"/>
    <property type="project" value="TreeGrafter"/>
</dbReference>
<evidence type="ECO:0000256" key="10">
    <source>
        <dbReference type="SAM" id="Phobius"/>
    </source>
</evidence>
<evidence type="ECO:0000256" key="5">
    <source>
        <dbReference type="ARBA" id="ARBA00022989"/>
    </source>
</evidence>
<feature type="domain" description="GH16" evidence="11">
    <location>
        <begin position="201"/>
        <end position="574"/>
    </location>
</feature>
<keyword evidence="6 10" id="KW-0472">Membrane</keyword>
<accession>A0A8H3DC01</accession>
<feature type="transmembrane region" description="Helical" evidence="10">
    <location>
        <begin position="136"/>
        <end position="159"/>
    </location>
</feature>
<proteinExistence type="inferred from homology"/>
<evidence type="ECO:0000259" key="11">
    <source>
        <dbReference type="PROSITE" id="PS51762"/>
    </source>
</evidence>
<dbReference type="PROSITE" id="PS51762">
    <property type="entry name" value="GH16_2"/>
    <property type="match status" value="1"/>
</dbReference>
<dbReference type="GO" id="GO:0005789">
    <property type="term" value="C:endoplasmic reticulum membrane"/>
    <property type="evidence" value="ECO:0007669"/>
    <property type="project" value="TreeGrafter"/>
</dbReference>
<comment type="subcellular location">
    <subcellularLocation>
        <location evidence="1">Membrane</location>
        <topology evidence="1">Single-pass type II membrane protein</topology>
    </subcellularLocation>
</comment>
<dbReference type="InterPro" id="IPR013320">
    <property type="entry name" value="ConA-like_dom_sf"/>
</dbReference>
<dbReference type="InterPro" id="IPR005629">
    <property type="entry name" value="Skn1/Kre6/Sbg1"/>
</dbReference>
<dbReference type="GO" id="GO:0005886">
    <property type="term" value="C:plasma membrane"/>
    <property type="evidence" value="ECO:0007669"/>
    <property type="project" value="TreeGrafter"/>
</dbReference>
<keyword evidence="4" id="KW-0735">Signal-anchor</keyword>
<evidence type="ECO:0000256" key="3">
    <source>
        <dbReference type="ARBA" id="ARBA00022692"/>
    </source>
</evidence>
<keyword evidence="7" id="KW-0325">Glycoprotein</keyword>
<protein>
    <recommendedName>
        <fullName evidence="11">GH16 domain-containing protein</fullName>
    </recommendedName>
</protein>
<organism evidence="12 13">
    <name type="scientific">Rhizoctonia solani</name>
    <dbReference type="NCBI Taxonomy" id="456999"/>
    <lineage>
        <taxon>Eukaryota</taxon>
        <taxon>Fungi</taxon>
        <taxon>Dikarya</taxon>
        <taxon>Basidiomycota</taxon>
        <taxon>Agaricomycotina</taxon>
        <taxon>Agaricomycetes</taxon>
        <taxon>Cantharellales</taxon>
        <taxon>Ceratobasidiaceae</taxon>
        <taxon>Rhizoctonia</taxon>
    </lineage>
</organism>
<keyword evidence="8" id="KW-0961">Cell wall biogenesis/degradation</keyword>
<feature type="region of interest" description="Disordered" evidence="9">
    <location>
        <begin position="101"/>
        <end position="126"/>
    </location>
</feature>
<evidence type="ECO:0000256" key="6">
    <source>
        <dbReference type="ARBA" id="ARBA00023136"/>
    </source>
</evidence>
<dbReference type="InterPro" id="IPR000757">
    <property type="entry name" value="Beta-glucanase-like"/>
</dbReference>
<dbReference type="GO" id="GO:0006078">
    <property type="term" value="P:(1-&gt;6)-beta-D-glucan biosynthetic process"/>
    <property type="evidence" value="ECO:0007669"/>
    <property type="project" value="TreeGrafter"/>
</dbReference>